<gene>
    <name evidence="2" type="ORF">AVEN_248197_1</name>
    <name evidence="3" type="ORF">AVEN_257515_1</name>
</gene>
<keyword evidence="4" id="KW-1185">Reference proteome</keyword>
<dbReference type="EMBL" id="BGPR01063190">
    <property type="protein sequence ID" value="GBO38458.1"/>
    <property type="molecule type" value="Genomic_DNA"/>
</dbReference>
<feature type="region of interest" description="Disordered" evidence="1">
    <location>
        <begin position="63"/>
        <end position="138"/>
    </location>
</feature>
<dbReference type="AlphaFoldDB" id="A0A4Y2WP23"/>
<evidence type="ECO:0000313" key="4">
    <source>
        <dbReference type="Proteomes" id="UP000499080"/>
    </source>
</evidence>
<name>A0A4Y2WP23_ARAVE</name>
<evidence type="ECO:0000256" key="1">
    <source>
        <dbReference type="SAM" id="MobiDB-lite"/>
    </source>
</evidence>
<evidence type="ECO:0000313" key="3">
    <source>
        <dbReference type="EMBL" id="GBO38458.1"/>
    </source>
</evidence>
<dbReference type="EMBL" id="BGPR01063113">
    <property type="protein sequence ID" value="GBO38398.1"/>
    <property type="molecule type" value="Genomic_DNA"/>
</dbReference>
<feature type="compositionally biased region" description="Basic and acidic residues" evidence="1">
    <location>
        <begin position="76"/>
        <end position="92"/>
    </location>
</feature>
<proteinExistence type="predicted"/>
<dbReference type="Proteomes" id="UP000499080">
    <property type="component" value="Unassembled WGS sequence"/>
</dbReference>
<evidence type="ECO:0000313" key="2">
    <source>
        <dbReference type="EMBL" id="GBO38398.1"/>
    </source>
</evidence>
<reference evidence="3 4" key="1">
    <citation type="journal article" date="2019" name="Sci. Rep.">
        <title>Orb-weaving spider Araneus ventricosus genome elucidates the spidroin gene catalogue.</title>
        <authorList>
            <person name="Kono N."/>
            <person name="Nakamura H."/>
            <person name="Ohtoshi R."/>
            <person name="Moran D.A.P."/>
            <person name="Shinohara A."/>
            <person name="Yoshida Y."/>
            <person name="Fujiwara M."/>
            <person name="Mori M."/>
            <person name="Tomita M."/>
            <person name="Arakawa K."/>
        </authorList>
    </citation>
    <scope>NUCLEOTIDE SEQUENCE [LARGE SCALE GENOMIC DNA]</scope>
</reference>
<organism evidence="3 4">
    <name type="scientific">Araneus ventricosus</name>
    <name type="common">Orbweaver spider</name>
    <name type="synonym">Epeira ventricosa</name>
    <dbReference type="NCBI Taxonomy" id="182803"/>
    <lineage>
        <taxon>Eukaryota</taxon>
        <taxon>Metazoa</taxon>
        <taxon>Ecdysozoa</taxon>
        <taxon>Arthropoda</taxon>
        <taxon>Chelicerata</taxon>
        <taxon>Arachnida</taxon>
        <taxon>Araneae</taxon>
        <taxon>Araneomorphae</taxon>
        <taxon>Entelegynae</taxon>
        <taxon>Araneoidea</taxon>
        <taxon>Araneidae</taxon>
        <taxon>Araneus</taxon>
    </lineage>
</organism>
<protein>
    <submittedName>
        <fullName evidence="3">Uncharacterized protein</fullName>
    </submittedName>
</protein>
<accession>A0A4Y2WP23</accession>
<comment type="caution">
    <text evidence="3">The sequence shown here is derived from an EMBL/GenBank/DDBJ whole genome shotgun (WGS) entry which is preliminary data.</text>
</comment>
<sequence>MFSLPAKTFSHEKTVEHFSLRPQTASQTHLVVSKRTFAKVTSAGKGPPHDHASLVAWQSGCPVERKGGGAPPLRAPRRDDGDVEHIPADRCQHGAVWPVTGRPGQLGQRHLADAQQQGHPPVRPQSEAHRPSGGHSIL</sequence>